<reference evidence="6 7" key="1">
    <citation type="submission" date="2013-04" db="EMBL/GenBank/DDBJ databases">
        <title>Hyphomonas hirschiana VP5 Genome Sequencing.</title>
        <authorList>
            <person name="Lai Q."/>
            <person name="Shao Z."/>
        </authorList>
    </citation>
    <scope>NUCLEOTIDE SEQUENCE [LARGE SCALE GENOMIC DNA]</scope>
    <source>
        <strain evidence="6 7">VP5</strain>
    </source>
</reference>
<evidence type="ECO:0000256" key="4">
    <source>
        <dbReference type="PROSITE-ProRule" id="PRU00335"/>
    </source>
</evidence>
<dbReference type="InterPro" id="IPR001647">
    <property type="entry name" value="HTH_TetR"/>
</dbReference>
<dbReference type="AlphaFoldDB" id="A0A059FWK8"/>
<keyword evidence="1" id="KW-0805">Transcription regulation</keyword>
<dbReference type="Gene3D" id="1.10.357.10">
    <property type="entry name" value="Tetracycline Repressor, domain 2"/>
    <property type="match status" value="1"/>
</dbReference>
<feature type="DNA-binding region" description="H-T-H motif" evidence="4">
    <location>
        <begin position="28"/>
        <end position="47"/>
    </location>
</feature>
<protein>
    <submittedName>
        <fullName evidence="6">TetR family transcriptional regulator</fullName>
    </submittedName>
</protein>
<dbReference type="Pfam" id="PF00440">
    <property type="entry name" value="TetR_N"/>
    <property type="match status" value="1"/>
</dbReference>
<evidence type="ECO:0000259" key="5">
    <source>
        <dbReference type="PROSITE" id="PS50977"/>
    </source>
</evidence>
<dbReference type="GO" id="GO:0003677">
    <property type="term" value="F:DNA binding"/>
    <property type="evidence" value="ECO:0007669"/>
    <property type="project" value="UniProtKB-UniRule"/>
</dbReference>
<dbReference type="PANTHER" id="PTHR47506">
    <property type="entry name" value="TRANSCRIPTIONAL REGULATORY PROTEIN"/>
    <property type="match status" value="1"/>
</dbReference>
<organism evidence="6 7">
    <name type="scientific">Hyphomonas hirschiana VP5</name>
    <dbReference type="NCBI Taxonomy" id="1280951"/>
    <lineage>
        <taxon>Bacteria</taxon>
        <taxon>Pseudomonadati</taxon>
        <taxon>Pseudomonadota</taxon>
        <taxon>Alphaproteobacteria</taxon>
        <taxon>Hyphomonadales</taxon>
        <taxon>Hyphomonadaceae</taxon>
        <taxon>Hyphomonas</taxon>
    </lineage>
</organism>
<dbReference type="RefSeq" id="WP_011646898.1">
    <property type="nucleotide sequence ID" value="NZ_ARYI01000005.1"/>
</dbReference>
<keyword evidence="3" id="KW-0804">Transcription</keyword>
<gene>
    <name evidence="6" type="ORF">HHI_07057</name>
</gene>
<dbReference type="InterPro" id="IPR054156">
    <property type="entry name" value="YxaF_TetR_C"/>
</dbReference>
<dbReference type="InterPro" id="IPR036271">
    <property type="entry name" value="Tet_transcr_reg_TetR-rel_C_sf"/>
</dbReference>
<dbReference type="SUPFAM" id="SSF48498">
    <property type="entry name" value="Tetracyclin repressor-like, C-terminal domain"/>
    <property type="match status" value="1"/>
</dbReference>
<dbReference type="EMBL" id="ARYI01000005">
    <property type="protein sequence ID" value="KCZ94987.1"/>
    <property type="molecule type" value="Genomic_DNA"/>
</dbReference>
<dbReference type="Pfam" id="PF21993">
    <property type="entry name" value="TetR_C_13_2"/>
    <property type="match status" value="1"/>
</dbReference>
<dbReference type="SUPFAM" id="SSF46689">
    <property type="entry name" value="Homeodomain-like"/>
    <property type="match status" value="1"/>
</dbReference>
<evidence type="ECO:0000313" key="6">
    <source>
        <dbReference type="EMBL" id="KCZ94987.1"/>
    </source>
</evidence>
<dbReference type="PANTHER" id="PTHR47506:SF3">
    <property type="entry name" value="HTH-TYPE TRANSCRIPTIONAL REGULATOR LMRA"/>
    <property type="match status" value="1"/>
</dbReference>
<accession>A0A059FWK8</accession>
<dbReference type="InterPro" id="IPR009057">
    <property type="entry name" value="Homeodomain-like_sf"/>
</dbReference>
<sequence>MAAQGKHREAILAAAVRLFRQQGYAATGLAEILEVSGAPKGSLYHYFPGGKPEIGEKAITRAGETVAATLTELAASAPNAGELVSRYFELLGGWLEQSGFRDGSPLTTTLLETVPEHEPIRRAALAAFESWGAILEAAAQRDGISAERSKALASMAIMLIEGGMIQCRVQRSVEPLKLAAAEAKRLFEAAQT</sequence>
<comment type="caution">
    <text evidence="6">The sequence shown here is derived from an EMBL/GenBank/DDBJ whole genome shotgun (WGS) entry which is preliminary data.</text>
</comment>
<dbReference type="Proteomes" id="UP000025061">
    <property type="component" value="Unassembled WGS sequence"/>
</dbReference>
<dbReference type="OrthoDB" id="9811084at2"/>
<proteinExistence type="predicted"/>
<evidence type="ECO:0000256" key="1">
    <source>
        <dbReference type="ARBA" id="ARBA00023015"/>
    </source>
</evidence>
<evidence type="ECO:0000313" key="7">
    <source>
        <dbReference type="Proteomes" id="UP000025061"/>
    </source>
</evidence>
<keyword evidence="7" id="KW-1185">Reference proteome</keyword>
<dbReference type="PRINTS" id="PR00455">
    <property type="entry name" value="HTHTETR"/>
</dbReference>
<dbReference type="PATRIC" id="fig|1280951.3.peg.1427"/>
<dbReference type="PROSITE" id="PS50977">
    <property type="entry name" value="HTH_TETR_2"/>
    <property type="match status" value="1"/>
</dbReference>
<keyword evidence="2 4" id="KW-0238">DNA-binding</keyword>
<evidence type="ECO:0000256" key="3">
    <source>
        <dbReference type="ARBA" id="ARBA00023163"/>
    </source>
</evidence>
<name>A0A059FWK8_9PROT</name>
<evidence type="ECO:0000256" key="2">
    <source>
        <dbReference type="ARBA" id="ARBA00023125"/>
    </source>
</evidence>
<feature type="domain" description="HTH tetR-type" evidence="5">
    <location>
        <begin position="5"/>
        <end position="65"/>
    </location>
</feature>